<accession>A0A106BRH5</accession>
<organism evidence="2 3">
    <name type="scientific">Thiobacillus denitrificans</name>
    <dbReference type="NCBI Taxonomy" id="36861"/>
    <lineage>
        <taxon>Bacteria</taxon>
        <taxon>Pseudomonadati</taxon>
        <taxon>Pseudomonadota</taxon>
        <taxon>Betaproteobacteria</taxon>
        <taxon>Nitrosomonadales</taxon>
        <taxon>Thiobacillaceae</taxon>
        <taxon>Thiobacillus</taxon>
    </lineage>
</organism>
<evidence type="ECO:0000256" key="1">
    <source>
        <dbReference type="SAM" id="Phobius"/>
    </source>
</evidence>
<gene>
    <name evidence="2" type="ORF">ABW22_04085</name>
</gene>
<feature type="transmembrane region" description="Helical" evidence="1">
    <location>
        <begin position="90"/>
        <end position="111"/>
    </location>
</feature>
<comment type="caution">
    <text evidence="2">The sequence shown here is derived from an EMBL/GenBank/DDBJ whole genome shotgun (WGS) entry which is preliminary data.</text>
</comment>
<dbReference type="AlphaFoldDB" id="A0A106BRH5"/>
<evidence type="ECO:0000313" key="2">
    <source>
        <dbReference type="EMBL" id="KVW97290.1"/>
    </source>
</evidence>
<keyword evidence="1" id="KW-0472">Membrane</keyword>
<proteinExistence type="predicted"/>
<sequence>MSLSLLRAVRWIVIAAGAIAYPVLAHYSAATSAATTFPSLGVAVSLAPSLAILLWLTWRSPTRWVMLLLCAVVGGLLWGFWGVLERNFSWVYFLQHAGTYAMLAAVFGVTLGRGRQALCTRFAEMVHGSLAADEIRYSRQVTLAWTLFLLAISLVSSVLFFFAGIEVWSIFANFLSFPLILLMFVVEYGIRLRKLPHQKKHSIMDGVLAYWKTPAVRPGASSDPR</sequence>
<keyword evidence="3" id="KW-1185">Reference proteome</keyword>
<keyword evidence="1 2" id="KW-0812">Transmembrane</keyword>
<feature type="transmembrane region" description="Helical" evidence="1">
    <location>
        <begin position="170"/>
        <end position="190"/>
    </location>
</feature>
<feature type="transmembrane region" description="Helical" evidence="1">
    <location>
        <begin position="64"/>
        <end position="84"/>
    </location>
</feature>
<feature type="transmembrane region" description="Helical" evidence="1">
    <location>
        <begin position="143"/>
        <end position="164"/>
    </location>
</feature>
<dbReference type="PATRIC" id="fig|36861.3.peg.268"/>
<feature type="transmembrane region" description="Helical" evidence="1">
    <location>
        <begin position="36"/>
        <end position="57"/>
    </location>
</feature>
<feature type="transmembrane region" description="Helical" evidence="1">
    <location>
        <begin position="12"/>
        <end position="30"/>
    </location>
</feature>
<evidence type="ECO:0000313" key="3">
    <source>
        <dbReference type="Proteomes" id="UP000064243"/>
    </source>
</evidence>
<protein>
    <submittedName>
        <fullName evidence="2">Transmembrane protein</fullName>
    </submittedName>
</protein>
<name>A0A106BRH5_THIDE</name>
<dbReference type="EMBL" id="LDUG01000016">
    <property type="protein sequence ID" value="KVW97290.1"/>
    <property type="molecule type" value="Genomic_DNA"/>
</dbReference>
<dbReference type="OrthoDB" id="8537043at2"/>
<keyword evidence="1" id="KW-1133">Transmembrane helix</keyword>
<reference evidence="2 3" key="1">
    <citation type="journal article" date="2015" name="Appl. Environ. Microbiol.">
        <title>Aerobic and Anaerobic Thiosulfate Oxidation by a Cold-Adapted, Subglacial Chemoautotroph.</title>
        <authorList>
            <person name="Harrold Z.R."/>
            <person name="Skidmore M.L."/>
            <person name="Hamilton T.L."/>
            <person name="Desch L."/>
            <person name="Amada K."/>
            <person name="van Gelder W."/>
            <person name="Glover K."/>
            <person name="Roden E.E."/>
            <person name="Boyd E.S."/>
        </authorList>
    </citation>
    <scope>NUCLEOTIDE SEQUENCE [LARGE SCALE GENOMIC DNA]</scope>
    <source>
        <strain evidence="2 3">RG</strain>
    </source>
</reference>
<dbReference type="Proteomes" id="UP000064243">
    <property type="component" value="Unassembled WGS sequence"/>
</dbReference>